<dbReference type="SMART" id="SM00320">
    <property type="entry name" value="WD40"/>
    <property type="match status" value="11"/>
</dbReference>
<dbReference type="SUPFAM" id="SSF50978">
    <property type="entry name" value="WD40 repeat-like"/>
    <property type="match status" value="1"/>
</dbReference>
<evidence type="ECO:0000259" key="7">
    <source>
        <dbReference type="Pfam" id="PF23775"/>
    </source>
</evidence>
<feature type="non-terminal residue" evidence="9">
    <location>
        <position position="1"/>
    </location>
</feature>
<evidence type="ECO:0000259" key="8">
    <source>
        <dbReference type="Pfam" id="PF23777"/>
    </source>
</evidence>
<dbReference type="SUPFAM" id="SSF50998">
    <property type="entry name" value="Quinoprotein alcohol dehydrogenase-like"/>
    <property type="match status" value="1"/>
</dbReference>
<feature type="compositionally biased region" description="Basic and acidic residues" evidence="4">
    <location>
        <begin position="770"/>
        <end position="788"/>
    </location>
</feature>
<gene>
    <name evidence="9" type="primary">Gemin5</name>
    <name evidence="9" type="ORF">CASCAS_R03311</name>
</gene>
<dbReference type="Pfam" id="PF23770">
    <property type="entry name" value="Beta-prop_RIG_1st"/>
    <property type="match status" value="1"/>
</dbReference>
<keyword evidence="10" id="KW-1185">Reference proteome</keyword>
<dbReference type="Pfam" id="PF23777">
    <property type="entry name" value="GEMI5_RBS"/>
    <property type="match status" value="1"/>
</dbReference>
<evidence type="ECO:0000256" key="1">
    <source>
        <dbReference type="ARBA" id="ARBA00022574"/>
    </source>
</evidence>
<evidence type="ECO:0000256" key="4">
    <source>
        <dbReference type="SAM" id="MobiDB-lite"/>
    </source>
</evidence>
<feature type="repeat" description="WD" evidence="3">
    <location>
        <begin position="673"/>
        <end position="715"/>
    </location>
</feature>
<dbReference type="GO" id="GO:0032797">
    <property type="term" value="C:SMN complex"/>
    <property type="evidence" value="ECO:0007669"/>
    <property type="project" value="TreeGrafter"/>
</dbReference>
<dbReference type="PROSITE" id="PS00678">
    <property type="entry name" value="WD_REPEATS_1"/>
    <property type="match status" value="2"/>
</dbReference>
<feature type="domain" description="Gem-associated protein 5 second beta-propeller" evidence="7">
    <location>
        <begin position="380"/>
        <end position="696"/>
    </location>
</feature>
<protein>
    <submittedName>
        <fullName evidence="9">GEMI5 protein</fullName>
    </submittedName>
</protein>
<dbReference type="InterPro" id="IPR056432">
    <property type="entry name" value="Beta-prop_GEMI5_1st"/>
</dbReference>
<dbReference type="InterPro" id="IPR056424">
    <property type="entry name" value="Beta-prop_GEMI5_2nd"/>
</dbReference>
<feature type="compositionally biased region" description="Basic and acidic residues" evidence="4">
    <location>
        <begin position="709"/>
        <end position="728"/>
    </location>
</feature>
<keyword evidence="1 3" id="KW-0853">WD repeat</keyword>
<dbReference type="PROSITE" id="PS50294">
    <property type="entry name" value="WD_REPEATS_REGION"/>
    <property type="match status" value="2"/>
</dbReference>
<evidence type="ECO:0000259" key="6">
    <source>
        <dbReference type="Pfam" id="PF23774"/>
    </source>
</evidence>
<dbReference type="InterPro" id="IPR056420">
    <property type="entry name" value="GEMI5_RBS"/>
</dbReference>
<dbReference type="InterPro" id="IPR011047">
    <property type="entry name" value="Quinoprotein_ADH-like_sf"/>
</dbReference>
<dbReference type="Pfam" id="PF23774">
    <property type="entry name" value="TPR_GEMI5"/>
    <property type="match status" value="1"/>
</dbReference>
<dbReference type="InterPro" id="IPR052640">
    <property type="entry name" value="Gemin-5"/>
</dbReference>
<dbReference type="InterPro" id="IPR036322">
    <property type="entry name" value="WD40_repeat_dom_sf"/>
</dbReference>
<dbReference type="PANTHER" id="PTHR46362">
    <property type="entry name" value="GEM-ASSOCIATED PROTEIN 5"/>
    <property type="match status" value="1"/>
</dbReference>
<feature type="repeat" description="WD" evidence="3">
    <location>
        <begin position="234"/>
        <end position="257"/>
    </location>
</feature>
<dbReference type="Pfam" id="PF23775">
    <property type="entry name" value="Beta-prop_RIG_2nd"/>
    <property type="match status" value="1"/>
</dbReference>
<feature type="region of interest" description="Disordered" evidence="4">
    <location>
        <begin position="819"/>
        <end position="854"/>
    </location>
</feature>
<feature type="domain" description="Gem-associated protein 5 TPR" evidence="6">
    <location>
        <begin position="891"/>
        <end position="1099"/>
    </location>
</feature>
<dbReference type="FunFam" id="2.130.10.10:FF:000213">
    <property type="entry name" value="gem-associated protein 5 isoform X1"/>
    <property type="match status" value="1"/>
</dbReference>
<dbReference type="PRINTS" id="PR00320">
    <property type="entry name" value="GPROTEINBRPT"/>
</dbReference>
<dbReference type="GO" id="GO:0005634">
    <property type="term" value="C:nucleus"/>
    <property type="evidence" value="ECO:0007669"/>
    <property type="project" value="TreeGrafter"/>
</dbReference>
<dbReference type="InterPro" id="IPR015943">
    <property type="entry name" value="WD40/YVTN_repeat-like_dom_sf"/>
</dbReference>
<evidence type="ECO:0000313" key="10">
    <source>
        <dbReference type="Proteomes" id="UP000524187"/>
    </source>
</evidence>
<evidence type="ECO:0000256" key="3">
    <source>
        <dbReference type="PROSITE-ProRule" id="PRU00221"/>
    </source>
</evidence>
<feature type="domain" description="Gem-associated protein 5 first beta-propeller" evidence="5">
    <location>
        <begin position="79"/>
        <end position="204"/>
    </location>
</feature>
<dbReference type="InterPro" id="IPR056421">
    <property type="entry name" value="TPR_GEMI5"/>
</dbReference>
<feature type="compositionally biased region" description="Basic and acidic residues" evidence="4">
    <location>
        <begin position="822"/>
        <end position="832"/>
    </location>
</feature>
<reference evidence="9 10" key="1">
    <citation type="submission" date="2019-09" db="EMBL/GenBank/DDBJ databases">
        <title>Bird 10,000 Genomes (B10K) Project - Family phase.</title>
        <authorList>
            <person name="Zhang G."/>
        </authorList>
    </citation>
    <scope>NUCLEOTIDE SEQUENCE [LARGE SCALE GENOMIC DNA]</scope>
    <source>
        <strain evidence="9">B10K-LSUMZ-50683</strain>
        <tissue evidence="9">Muscle</tissue>
    </source>
</reference>
<feature type="repeat" description="WD" evidence="3">
    <location>
        <begin position="53"/>
        <end position="97"/>
    </location>
</feature>
<dbReference type="InterPro" id="IPR001680">
    <property type="entry name" value="WD40_rpt"/>
</dbReference>
<feature type="non-terminal residue" evidence="9">
    <location>
        <position position="1529"/>
    </location>
</feature>
<dbReference type="InterPro" id="IPR019775">
    <property type="entry name" value="WD40_repeat_CS"/>
</dbReference>
<proteinExistence type="predicted"/>
<evidence type="ECO:0000313" key="9">
    <source>
        <dbReference type="EMBL" id="NXE48337.1"/>
    </source>
</evidence>
<name>A0A7K8N517_CASCA</name>
<accession>A0A7K8N517</accession>
<dbReference type="Gene3D" id="2.130.10.10">
    <property type="entry name" value="YVTN repeat-like/Quinoprotein amine dehydrogenase"/>
    <property type="match status" value="2"/>
</dbReference>
<dbReference type="GO" id="GO:0000387">
    <property type="term" value="P:spliceosomal snRNP assembly"/>
    <property type="evidence" value="ECO:0007669"/>
    <property type="project" value="TreeGrafter"/>
</dbReference>
<sequence>MAVAARVLPASPNWYSSRCSDASGDGRLFGFGARHSICLLDVGTAAPAFYGELVGHTERVSGFAFCHYPGQSGLCASSSDDGTVKVWDTQTLSPVAEHTLHQNTISALHWSSVVKDLVVSGDEKGIIVCYWHNRNESQQFFPEPRTIFCLTCSPHDENLVAIGYKDGMVVIIDISRKREVLHRLRGHDDEIHCLAWCPVSGEERLPAWQDDLQEESEVPNGELTQDTAMKKGCYLASGSKDQTIRIWSCTRGRSVMILKLPPMKRRGGAIDPAVKERIWLTVHWPCGRSKEIVSSCFGGELLLWDLTQSGKRKWTLLGSSEGQNHSRIVFNLCSLKVQDKELLFSISMDRDVKCWDLSTLDCSWTMPSLGGFVYSLAFSPVDTGCLAIGVGDSMIRVWNTLSMSNTYDVKTFWQSIKSKVTALSWHPTKEGCLAFGTDDGKVGIFDTFSSSTKNKPPQISSTYHKKTVYTLAWGPPTPPLSFGGEGEQPSVTLYSCAGEGIVFQHNPWKLSGEANDINKVIRDTNSIKHKLPAHTEISWKPDGKLLALGNEDGSIEIFQAPNLKLLCTIQQHHKLINAIRWHHEHGSQPELSYLIASGSINATIYVHNLKSIVESSSETPLTITEPFRTLAGHTAKITSLSWSPHHEARLVSACYDGTAQVWDVMKEEPLCNYRGHRGRLLCVQWSPVDSDSVYTGADDFSVHKWLISKQEHTRPPQGKKSIELEKKRSMQPKAKTKKKKKPIGKSPGKQDLSDTMNGDESVKEILLEENGVSDHEGEKEAQEAELPDKVSTTVSKDTSSYASDYFSFGLPKPLVTQKATLVKKDQPKEKTGPDSSLKKRKPRSILPFSTSMDHRSKDELHQDCLRLAACLKSKGFDNEGLSSDLGDHVHLGLFTDRDSLHKMMDVEGKYHLENGHPELFQQLMLWKGDLKGILQAAAERGELTDQLVAISPMVGYQAWVWTVEAFAKQLCFQEQYVKAASHLLSIHKVYEAVELLKVNHFYREAIVIAKARLRPEDPVLRDLYNSWAALLEKDGHYSMAAKCYLGASSPYDAVKVLAKKGDVTSLKTAAELALICGEEELSATLSFRCAQELLSSRNWVGAQEVLQQQKTLFGQRLVFCLNELLCKCLSERNPFDRKSPSSPCYHSWELNREASFLDMVMEVWQSALGMNTTEQATCAQEQLRNIEYPPSTSNTHPKQLLFHISHDLTLATLSYQTATWDEAVKSILGAVTRSYDAGNFTLMQEICSILLPEGCDNLRQKLDSTDSQSMDACRSLEGFVAYGLLYDLWWNLPKDCVAKDLQRAVLDPVLCPSEKTALEQSYISGCSPPEETADQCAVEMDENLHVTTQLHRCETESDSRASSVDLEDRQSKLSGCKVLLSEVIAALQSTQRDIAEVQQILAEMIRQHQRNNLQGSTSGSTQESKLQQSSETESDKPCSDSSQMKCKAEVKEPITLPELTKQLLKANQKLAEFPDSLKAFPFPDVLECCLVLLHIGSECPPELHEQALDLLRKHGCANVYEKAGRKFLI</sequence>
<dbReference type="PROSITE" id="PS50082">
    <property type="entry name" value="WD_REPEATS_2"/>
    <property type="match status" value="4"/>
</dbReference>
<feature type="domain" description="Gem-associated protein 5 RBS" evidence="8">
    <location>
        <begin position="1156"/>
        <end position="1515"/>
    </location>
</feature>
<dbReference type="PANTHER" id="PTHR46362:SF1">
    <property type="entry name" value="GEM-ASSOCIATED PROTEIN 5"/>
    <property type="match status" value="1"/>
</dbReference>
<keyword evidence="2" id="KW-0677">Repeat</keyword>
<dbReference type="Proteomes" id="UP000524187">
    <property type="component" value="Unassembled WGS sequence"/>
</dbReference>
<feature type="region of interest" description="Disordered" evidence="4">
    <location>
        <begin position="709"/>
        <end position="757"/>
    </location>
</feature>
<dbReference type="InterPro" id="IPR020472">
    <property type="entry name" value="WD40_PAC1"/>
</dbReference>
<organism evidence="9 10">
    <name type="scientific">Casuarius casuarius</name>
    <name type="common">Southern cassowary</name>
    <name type="synonym">Struthio casuarius</name>
    <dbReference type="NCBI Taxonomy" id="8787"/>
    <lineage>
        <taxon>Eukaryota</taxon>
        <taxon>Metazoa</taxon>
        <taxon>Chordata</taxon>
        <taxon>Craniata</taxon>
        <taxon>Vertebrata</taxon>
        <taxon>Euteleostomi</taxon>
        <taxon>Archelosauria</taxon>
        <taxon>Archosauria</taxon>
        <taxon>Dinosauria</taxon>
        <taxon>Saurischia</taxon>
        <taxon>Theropoda</taxon>
        <taxon>Coelurosauria</taxon>
        <taxon>Aves</taxon>
        <taxon>Palaeognathae</taxon>
        <taxon>Casuariiformes</taxon>
        <taxon>Casuariidae</taxon>
        <taxon>Casuarius</taxon>
    </lineage>
</organism>
<feature type="compositionally biased region" description="Basic residues" evidence="4">
    <location>
        <begin position="734"/>
        <end position="743"/>
    </location>
</feature>
<comment type="caution">
    <text evidence="9">The sequence shown here is derived from an EMBL/GenBank/DDBJ whole genome shotgun (WGS) entry which is preliminary data.</text>
</comment>
<feature type="region of interest" description="Disordered" evidence="4">
    <location>
        <begin position="1410"/>
        <end position="1443"/>
    </location>
</feature>
<evidence type="ECO:0000259" key="5">
    <source>
        <dbReference type="Pfam" id="PF23770"/>
    </source>
</evidence>
<dbReference type="Pfam" id="PF00400">
    <property type="entry name" value="WD40"/>
    <property type="match status" value="1"/>
</dbReference>
<dbReference type="GO" id="GO:0003730">
    <property type="term" value="F:mRNA 3'-UTR binding"/>
    <property type="evidence" value="ECO:0007669"/>
    <property type="project" value="TreeGrafter"/>
</dbReference>
<feature type="compositionally biased region" description="Polar residues" evidence="4">
    <location>
        <begin position="1410"/>
        <end position="1431"/>
    </location>
</feature>
<feature type="region of interest" description="Disordered" evidence="4">
    <location>
        <begin position="770"/>
        <end position="793"/>
    </location>
</feature>
<dbReference type="EMBL" id="VWPT01000036">
    <property type="protein sequence ID" value="NXE48337.1"/>
    <property type="molecule type" value="Genomic_DNA"/>
</dbReference>
<evidence type="ECO:0000256" key="2">
    <source>
        <dbReference type="ARBA" id="ARBA00022737"/>
    </source>
</evidence>
<feature type="repeat" description="WD" evidence="3">
    <location>
        <begin position="630"/>
        <end position="672"/>
    </location>
</feature>